<evidence type="ECO:0000256" key="7">
    <source>
        <dbReference type="ARBA" id="ARBA00022741"/>
    </source>
</evidence>
<dbReference type="GO" id="GO:0006747">
    <property type="term" value="P:FAD biosynthetic process"/>
    <property type="evidence" value="ECO:0007669"/>
    <property type="project" value="TreeGrafter"/>
</dbReference>
<dbReference type="InterPro" id="IPR014729">
    <property type="entry name" value="Rossmann-like_a/b/a_fold"/>
</dbReference>
<evidence type="ECO:0000256" key="12">
    <source>
        <dbReference type="ARBA" id="ARBA00049494"/>
    </source>
</evidence>
<dbReference type="CDD" id="cd23948">
    <property type="entry name" value="FAD_synthase"/>
    <property type="match status" value="1"/>
</dbReference>
<evidence type="ECO:0000313" key="15">
    <source>
        <dbReference type="Proteomes" id="UP000078561"/>
    </source>
</evidence>
<evidence type="ECO:0000256" key="9">
    <source>
        <dbReference type="ARBA" id="ARBA00022840"/>
    </source>
</evidence>
<dbReference type="STRING" id="4829.A0A168NSD0"/>
<reference evidence="14" key="1">
    <citation type="submission" date="2016-04" db="EMBL/GenBank/DDBJ databases">
        <authorList>
            <person name="Evans L.H."/>
            <person name="Alamgir A."/>
            <person name="Owens N."/>
            <person name="Weber N.D."/>
            <person name="Virtaneva K."/>
            <person name="Barbian K."/>
            <person name="Babar A."/>
            <person name="Rosenke K."/>
        </authorList>
    </citation>
    <scope>NUCLEOTIDE SEQUENCE [LARGE SCALE GENOMIC DNA]</scope>
    <source>
        <strain evidence="14">CBS 101.48</strain>
    </source>
</reference>
<organism evidence="14">
    <name type="scientific">Absidia glauca</name>
    <name type="common">Pin mould</name>
    <dbReference type="NCBI Taxonomy" id="4829"/>
    <lineage>
        <taxon>Eukaryota</taxon>
        <taxon>Fungi</taxon>
        <taxon>Fungi incertae sedis</taxon>
        <taxon>Mucoromycota</taxon>
        <taxon>Mucoromycotina</taxon>
        <taxon>Mucoromycetes</taxon>
        <taxon>Mucorales</taxon>
        <taxon>Cunninghamellaceae</taxon>
        <taxon>Absidia</taxon>
    </lineage>
</organism>
<keyword evidence="8" id="KW-0274">FAD</keyword>
<evidence type="ECO:0000256" key="8">
    <source>
        <dbReference type="ARBA" id="ARBA00022827"/>
    </source>
</evidence>
<dbReference type="SUPFAM" id="SSF52402">
    <property type="entry name" value="Adenine nucleotide alpha hydrolases-like"/>
    <property type="match status" value="1"/>
</dbReference>
<keyword evidence="15" id="KW-1185">Reference proteome</keyword>
<dbReference type="GO" id="GO:0003919">
    <property type="term" value="F:FMN adenylyltransferase activity"/>
    <property type="evidence" value="ECO:0007669"/>
    <property type="project" value="UniProtKB-EC"/>
</dbReference>
<dbReference type="Proteomes" id="UP000078561">
    <property type="component" value="Unassembled WGS sequence"/>
</dbReference>
<keyword evidence="7" id="KW-0547">Nucleotide-binding</keyword>
<evidence type="ECO:0000259" key="13">
    <source>
        <dbReference type="Pfam" id="PF01507"/>
    </source>
</evidence>
<evidence type="ECO:0000256" key="4">
    <source>
        <dbReference type="ARBA" id="ARBA00022643"/>
    </source>
</evidence>
<evidence type="ECO:0000256" key="1">
    <source>
        <dbReference type="ARBA" id="ARBA00004726"/>
    </source>
</evidence>
<gene>
    <name evidence="14" type="primary">ABSGL_06844.1 scaffold 8678</name>
</gene>
<evidence type="ECO:0000256" key="6">
    <source>
        <dbReference type="ARBA" id="ARBA00022695"/>
    </source>
</evidence>
<keyword evidence="3" id="KW-0285">Flavoprotein</keyword>
<evidence type="ECO:0000256" key="10">
    <source>
        <dbReference type="ARBA" id="ARBA00031145"/>
    </source>
</evidence>
<comment type="catalytic activity">
    <reaction evidence="12">
        <text>FMN + ATP + H(+) = FAD + diphosphate</text>
        <dbReference type="Rhea" id="RHEA:17237"/>
        <dbReference type="ChEBI" id="CHEBI:15378"/>
        <dbReference type="ChEBI" id="CHEBI:30616"/>
        <dbReference type="ChEBI" id="CHEBI:33019"/>
        <dbReference type="ChEBI" id="CHEBI:57692"/>
        <dbReference type="ChEBI" id="CHEBI:58210"/>
        <dbReference type="EC" id="2.7.7.2"/>
    </reaction>
</comment>
<accession>A0A168NSD0</accession>
<protein>
    <recommendedName>
        <fullName evidence="2">FAD synthase</fullName>
        <ecNumber evidence="2">2.7.7.2</ecNumber>
    </recommendedName>
    <alternativeName>
        <fullName evidence="10">FAD pyrophosphorylase</fullName>
    </alternativeName>
    <alternativeName>
        <fullName evidence="11">FMN adenylyltransferase</fullName>
    </alternativeName>
</protein>
<dbReference type="PANTHER" id="PTHR23293:SF9">
    <property type="entry name" value="FAD SYNTHASE"/>
    <property type="match status" value="1"/>
</dbReference>
<evidence type="ECO:0000256" key="5">
    <source>
        <dbReference type="ARBA" id="ARBA00022679"/>
    </source>
</evidence>
<dbReference type="InParanoid" id="A0A168NSD0"/>
<evidence type="ECO:0000313" key="14">
    <source>
        <dbReference type="EMBL" id="SAM01107.1"/>
    </source>
</evidence>
<evidence type="ECO:0000256" key="3">
    <source>
        <dbReference type="ARBA" id="ARBA00022630"/>
    </source>
</evidence>
<proteinExistence type="predicted"/>
<keyword evidence="6" id="KW-0548">Nucleotidyltransferase</keyword>
<keyword evidence="4" id="KW-0288">FMN</keyword>
<dbReference type="GO" id="GO:0005524">
    <property type="term" value="F:ATP binding"/>
    <property type="evidence" value="ECO:0007669"/>
    <property type="project" value="UniProtKB-KW"/>
</dbReference>
<dbReference type="PANTHER" id="PTHR23293">
    <property type="entry name" value="FAD SYNTHETASE-RELATED FMN ADENYLYLTRANSFERASE"/>
    <property type="match status" value="1"/>
</dbReference>
<feature type="domain" description="Phosphoadenosine phosphosulphate reductase" evidence="13">
    <location>
        <begin position="68"/>
        <end position="225"/>
    </location>
</feature>
<sequence>MHSTLVKNHGCTSRSTDPLLNGAEQFDTAYIEKTVYELASMDDSLGHAVKEALTVIEQAYKLYGMEAISLSFNGGKDCTVLLHLVVAVLSKLGYNRNELLRTVFVTYPNPFPHVDAFVHVCAKRYNLNCVSIPGPMRQALQQYLDTTQPRPKAIFVGIRRNDPYAERLTHFDMTDDGWPEFMRVHPIVDWTYKDIWDFLIKLGIPYCSLYDEGYTSLGSMENTHPNPDLEQQKGEYKPAFMLKNELHERCGRFGSSKSDTSPHGSLTLGPASHQSKVFVGQDHTSFDLKALDATACKNVDVAWLASDRQFWDGWSTKAMFLQQDGNFTTTNVLTTEGVSLCVVVLLGPSPATSVIRAENHLGPADSIAIEAIGNTTIIPIELQQHRKQTNAYFASVHFSQPDSYILKGRVEYRSYFWEQPIYHSYRPTTFKSVNMAMVQPLYKLAQPSCNARNPDHLEGNWMNKTAFQTAYPLDFYGMFGPVQEDHAEFDRLFVPHQCRMEYISYGQATRCLEDKTIHVWADANLRRNLKAFESANRWCNENKTAECVCNDDNEDPKHTIYPWAVDPLTPLVINKTWHGNTEIYYNPVDSIATKDWKKTIKTQAAKLSAKPADIVILGFGNGDLPLTRVSPKDFAFAFEELLQYVITEVYPHQTIVVRSPQYFCCGTFGSTSWNIGRSAAFARVVRHIVNQQATDRVLLWDVYKLGIEENTCVVDGSTYSRKNVVNVENILLWNLICPSRKSSPA</sequence>
<keyword evidence="5" id="KW-0808">Transferase</keyword>
<dbReference type="AlphaFoldDB" id="A0A168NSD0"/>
<dbReference type="InterPro" id="IPR002500">
    <property type="entry name" value="PAPS_reduct_dom"/>
</dbReference>
<evidence type="ECO:0000256" key="11">
    <source>
        <dbReference type="ARBA" id="ARBA00031871"/>
    </source>
</evidence>
<evidence type="ECO:0000256" key="2">
    <source>
        <dbReference type="ARBA" id="ARBA00012393"/>
    </source>
</evidence>
<dbReference type="Pfam" id="PF01507">
    <property type="entry name" value="PAPS_reduct"/>
    <property type="match status" value="1"/>
</dbReference>
<dbReference type="EMBL" id="LT553503">
    <property type="protein sequence ID" value="SAM01107.1"/>
    <property type="molecule type" value="Genomic_DNA"/>
</dbReference>
<dbReference type="OrthoDB" id="2244377at2759"/>
<dbReference type="EC" id="2.7.7.2" evidence="2"/>
<name>A0A168NSD0_ABSGL</name>
<comment type="pathway">
    <text evidence="1">Cofactor biosynthesis; FAD biosynthesis; FAD from FMN: step 1/1.</text>
</comment>
<dbReference type="Gene3D" id="3.40.50.620">
    <property type="entry name" value="HUPs"/>
    <property type="match status" value="1"/>
</dbReference>
<keyword evidence="9" id="KW-0067">ATP-binding</keyword>